<name>C2FZJ5_SPHSI</name>
<evidence type="ECO:0000313" key="3">
    <source>
        <dbReference type="Proteomes" id="UP000006241"/>
    </source>
</evidence>
<reference evidence="2 3" key="1">
    <citation type="submission" date="2009-01" db="EMBL/GenBank/DDBJ databases">
        <authorList>
            <person name="Qin X."/>
            <person name="Bachman B."/>
            <person name="Battles P."/>
            <person name="Bell A."/>
            <person name="Bess C."/>
            <person name="Bickham C."/>
            <person name="Chaboub L."/>
            <person name="Chen D."/>
            <person name="Coyle M."/>
            <person name="Deiros D.R."/>
            <person name="Dinh H."/>
            <person name="Forbes L."/>
            <person name="Fowler G."/>
            <person name="Francisco L."/>
            <person name="Fu Q."/>
            <person name="Gubbala S."/>
            <person name="Hale W."/>
            <person name="Han Y."/>
            <person name="Hemphill L."/>
            <person name="Highlander S.K."/>
            <person name="Hirani K."/>
            <person name="Hogues M."/>
            <person name="Jackson L."/>
            <person name="Jakkamsetti A."/>
            <person name="Javaid M."/>
            <person name="Jiang H."/>
            <person name="Korchina V."/>
            <person name="Kovar C."/>
            <person name="Lara F."/>
            <person name="Lee S."/>
            <person name="Mata R."/>
            <person name="Mathew T."/>
            <person name="Moen C."/>
            <person name="Morales K."/>
            <person name="Munidasa M."/>
            <person name="Nazareth L."/>
            <person name="Ngo R."/>
            <person name="Nguyen L."/>
            <person name="Okwuonu G."/>
            <person name="Ongeri F."/>
            <person name="Patil S."/>
            <person name="Petrosino J."/>
            <person name="Pham C."/>
            <person name="Pham P."/>
            <person name="Pu L.-L."/>
            <person name="Puazo M."/>
            <person name="Raj R."/>
            <person name="Reid J."/>
            <person name="Rouhana J."/>
            <person name="Saada N."/>
            <person name="Shang Y."/>
            <person name="Simmons D."/>
            <person name="Thornton R."/>
            <person name="Warren J."/>
            <person name="Weissenberger G."/>
            <person name="Zhang J."/>
            <person name="Zhang L."/>
            <person name="Zhou C."/>
            <person name="Zhu D."/>
            <person name="Muzny D."/>
            <person name="Worley K."/>
            <person name="Gibbs R."/>
        </authorList>
    </citation>
    <scope>NUCLEOTIDE SEQUENCE [LARGE SCALE GENOMIC DNA]</scope>
    <source>
        <strain evidence="2 3">ATCC 33300</strain>
    </source>
</reference>
<protein>
    <submittedName>
        <fullName evidence="2">Uncharacterized protein</fullName>
    </submittedName>
</protein>
<dbReference type="AlphaFoldDB" id="C2FZJ5"/>
<comment type="caution">
    <text evidence="2">The sequence shown here is derived from an EMBL/GenBank/DDBJ whole genome shotgun (WGS) entry which is preliminary data.</text>
</comment>
<evidence type="ECO:0000256" key="1">
    <source>
        <dbReference type="SAM" id="Phobius"/>
    </source>
</evidence>
<keyword evidence="1" id="KW-1133">Transmembrane helix</keyword>
<feature type="transmembrane region" description="Helical" evidence="1">
    <location>
        <begin position="20"/>
        <end position="41"/>
    </location>
</feature>
<gene>
    <name evidence="2" type="ORF">HMPREF0765_2751</name>
</gene>
<accession>C2FZJ5</accession>
<dbReference type="Proteomes" id="UP000006241">
    <property type="component" value="Unassembled WGS sequence"/>
</dbReference>
<keyword evidence="1" id="KW-0472">Membrane</keyword>
<keyword evidence="1" id="KW-0812">Transmembrane</keyword>
<sequence length="61" mass="7004">MTVITLVYDDTAIRFFRALVLPNICLFPAVNILIYWGIFVIRKTKITLNPLNRAIKTVVLP</sequence>
<evidence type="ECO:0000313" key="2">
    <source>
        <dbReference type="EMBL" id="EEI91441.1"/>
    </source>
</evidence>
<organism evidence="2 3">
    <name type="scientific">Sphingobacterium spiritivorum ATCC 33300</name>
    <dbReference type="NCBI Taxonomy" id="525372"/>
    <lineage>
        <taxon>Bacteria</taxon>
        <taxon>Pseudomonadati</taxon>
        <taxon>Bacteroidota</taxon>
        <taxon>Sphingobacteriia</taxon>
        <taxon>Sphingobacteriales</taxon>
        <taxon>Sphingobacteriaceae</taxon>
        <taxon>Sphingobacterium</taxon>
    </lineage>
</organism>
<proteinExistence type="predicted"/>
<dbReference type="HOGENOM" id="CLU_2920426_0_0_10"/>
<dbReference type="EMBL" id="ACHB01000069">
    <property type="protein sequence ID" value="EEI91441.1"/>
    <property type="molecule type" value="Genomic_DNA"/>
</dbReference>